<evidence type="ECO:0000313" key="2">
    <source>
        <dbReference type="Proteomes" id="UP000688947"/>
    </source>
</evidence>
<comment type="caution">
    <text evidence="1">The sequence shown here is derived from an EMBL/GenBank/DDBJ whole genome shotgun (WGS) entry which is preliminary data.</text>
</comment>
<accession>A0A8T1TT22</accession>
<sequence length="58" mass="6703">MRYNVSCKGVEKNDQGQIIVGDLSVIVQENRKTQESFVRRIVYERLYPMQKVLLAATS</sequence>
<dbReference type="Proteomes" id="UP000688947">
    <property type="component" value="Unassembled WGS sequence"/>
</dbReference>
<protein>
    <submittedName>
        <fullName evidence="1">Uncharacterized protein</fullName>
    </submittedName>
</protein>
<organism evidence="1 2">
    <name type="scientific">Phytophthora cactorum</name>
    <dbReference type="NCBI Taxonomy" id="29920"/>
    <lineage>
        <taxon>Eukaryota</taxon>
        <taxon>Sar</taxon>
        <taxon>Stramenopiles</taxon>
        <taxon>Oomycota</taxon>
        <taxon>Peronosporomycetes</taxon>
        <taxon>Peronosporales</taxon>
        <taxon>Peronosporaceae</taxon>
        <taxon>Phytophthora</taxon>
    </lineage>
</organism>
<name>A0A8T1TT22_9STRA</name>
<evidence type="ECO:0000313" key="1">
    <source>
        <dbReference type="EMBL" id="KAG6945555.1"/>
    </source>
</evidence>
<gene>
    <name evidence="1" type="ORF">JG687_00017221</name>
</gene>
<reference evidence="1" key="1">
    <citation type="submission" date="2021-01" db="EMBL/GenBank/DDBJ databases">
        <title>Phytophthora aleatoria, a newly-described species from Pinus radiata is distinct from Phytophthora cactorum isolates based on comparative genomics.</title>
        <authorList>
            <person name="Mcdougal R."/>
            <person name="Panda P."/>
            <person name="Williams N."/>
            <person name="Studholme D.J."/>
        </authorList>
    </citation>
    <scope>NUCLEOTIDE SEQUENCE</scope>
    <source>
        <strain evidence="1">NZFS 3830</strain>
    </source>
</reference>
<dbReference type="AlphaFoldDB" id="A0A8T1TT22"/>
<proteinExistence type="predicted"/>
<dbReference type="EMBL" id="JAENGZ010001940">
    <property type="protein sequence ID" value="KAG6945555.1"/>
    <property type="molecule type" value="Genomic_DNA"/>
</dbReference>